<evidence type="ECO:0000313" key="3">
    <source>
        <dbReference type="Proteomes" id="UP000016930"/>
    </source>
</evidence>
<keyword evidence="3" id="KW-1185">Reference proteome</keyword>
<gene>
    <name evidence="2" type="ORF">CERSUDRAFT_115210</name>
</gene>
<reference evidence="2 3" key="1">
    <citation type="journal article" date="2012" name="Proc. Natl. Acad. Sci. U.S.A.">
        <title>Comparative genomics of Ceriporiopsis subvermispora and Phanerochaete chrysosporium provide insight into selective ligninolysis.</title>
        <authorList>
            <person name="Fernandez-Fueyo E."/>
            <person name="Ruiz-Duenas F.J."/>
            <person name="Ferreira P."/>
            <person name="Floudas D."/>
            <person name="Hibbett D.S."/>
            <person name="Canessa P."/>
            <person name="Larrondo L.F."/>
            <person name="James T.Y."/>
            <person name="Seelenfreund D."/>
            <person name="Lobos S."/>
            <person name="Polanco R."/>
            <person name="Tello M."/>
            <person name="Honda Y."/>
            <person name="Watanabe T."/>
            <person name="Watanabe T."/>
            <person name="Ryu J.S."/>
            <person name="Kubicek C.P."/>
            <person name="Schmoll M."/>
            <person name="Gaskell J."/>
            <person name="Hammel K.E."/>
            <person name="St John F.J."/>
            <person name="Vanden Wymelenberg A."/>
            <person name="Sabat G."/>
            <person name="Splinter BonDurant S."/>
            <person name="Syed K."/>
            <person name="Yadav J.S."/>
            <person name="Doddapaneni H."/>
            <person name="Subramanian V."/>
            <person name="Lavin J.L."/>
            <person name="Oguiza J.A."/>
            <person name="Perez G."/>
            <person name="Pisabarro A.G."/>
            <person name="Ramirez L."/>
            <person name="Santoyo F."/>
            <person name="Master E."/>
            <person name="Coutinho P.M."/>
            <person name="Henrissat B."/>
            <person name="Lombard V."/>
            <person name="Magnuson J.K."/>
            <person name="Kuees U."/>
            <person name="Hori C."/>
            <person name="Igarashi K."/>
            <person name="Samejima M."/>
            <person name="Held B.W."/>
            <person name="Barry K.W."/>
            <person name="LaButti K.M."/>
            <person name="Lapidus A."/>
            <person name="Lindquist E.A."/>
            <person name="Lucas S.M."/>
            <person name="Riley R."/>
            <person name="Salamov A.A."/>
            <person name="Hoffmeister D."/>
            <person name="Schwenk D."/>
            <person name="Hadar Y."/>
            <person name="Yarden O."/>
            <person name="de Vries R.P."/>
            <person name="Wiebenga A."/>
            <person name="Stenlid J."/>
            <person name="Eastwood D."/>
            <person name="Grigoriev I.V."/>
            <person name="Berka R.M."/>
            <person name="Blanchette R.A."/>
            <person name="Kersten P."/>
            <person name="Martinez A.T."/>
            <person name="Vicuna R."/>
            <person name="Cullen D."/>
        </authorList>
    </citation>
    <scope>NUCLEOTIDE SEQUENCE [LARGE SCALE GENOMIC DNA]</scope>
    <source>
        <strain evidence="2 3">B</strain>
    </source>
</reference>
<organism evidence="2 3">
    <name type="scientific">Ceriporiopsis subvermispora (strain B)</name>
    <name type="common">White-rot fungus</name>
    <name type="synonym">Gelatoporia subvermispora</name>
    <dbReference type="NCBI Taxonomy" id="914234"/>
    <lineage>
        <taxon>Eukaryota</taxon>
        <taxon>Fungi</taxon>
        <taxon>Dikarya</taxon>
        <taxon>Basidiomycota</taxon>
        <taxon>Agaricomycotina</taxon>
        <taxon>Agaricomycetes</taxon>
        <taxon>Polyporales</taxon>
        <taxon>Gelatoporiaceae</taxon>
        <taxon>Gelatoporia</taxon>
    </lineage>
</organism>
<dbReference type="Gene3D" id="1.20.1280.50">
    <property type="match status" value="1"/>
</dbReference>
<sequence length="562" mass="63147">MLASLPEEILLQIFCLIEVNDILAIRQTCRSLELFTRERSVWYDAFQVHVRQQGLSSPGLQGRPVLSLSATQLERLTRHCLRFHSNWISPTPKWTRRLDIHPDPSSEVWKTMNVSVQFLPGYHGRFVITNTVQKIIPGNHGTHQTWPQFLIQCWDLGREEPQCIARMQIVASWARVLVNSEPANPAVVALTQLPVTGRGTASLYTIDLAADDPFEAFKHLKEVPSFRFSVALHGDILIVTDEDHIIRLIDTQLGRVTCALHPPIVNDDPQIRPEEHRALQVVFLDSHLLVFCRQYIFIYTLPSDIPSLVETGLANQQEAVVIRPAASYKWQWRVDNIVVAPRYNHVGEDAIHIVPTNSSSRPPVIDILLRYDTWFPWPVNMLHQYALFPDPSYRPGASPDLSSDSSNVPYFASKESNPRMVHSMPSPVRIFSPSALVLGQRGTALWLEARPDPSVPEQAADLGQRVAGMVLSQPRRLPPVREVGGNRVMPGYVAEAPAIGTSERAVEREDARKKRISVFHETEADENTWLRVALEDNEGKVAVATANGSILLAEYAPCLGFS</sequence>
<dbReference type="Pfam" id="PF12937">
    <property type="entry name" value="F-box-like"/>
    <property type="match status" value="1"/>
</dbReference>
<dbReference type="AlphaFoldDB" id="M2QGS8"/>
<dbReference type="EMBL" id="KB445798">
    <property type="protein sequence ID" value="EMD36253.1"/>
    <property type="molecule type" value="Genomic_DNA"/>
</dbReference>
<dbReference type="InterPro" id="IPR001810">
    <property type="entry name" value="F-box_dom"/>
</dbReference>
<evidence type="ECO:0000313" key="2">
    <source>
        <dbReference type="EMBL" id="EMD36253.1"/>
    </source>
</evidence>
<name>M2QGS8_CERS8</name>
<dbReference type="PROSITE" id="PS50181">
    <property type="entry name" value="FBOX"/>
    <property type="match status" value="1"/>
</dbReference>
<feature type="domain" description="F-box" evidence="1">
    <location>
        <begin position="1"/>
        <end position="45"/>
    </location>
</feature>
<dbReference type="OrthoDB" id="3193353at2759"/>
<proteinExistence type="predicted"/>
<dbReference type="SUPFAM" id="SSF81383">
    <property type="entry name" value="F-box domain"/>
    <property type="match status" value="1"/>
</dbReference>
<evidence type="ECO:0000259" key="1">
    <source>
        <dbReference type="PROSITE" id="PS50181"/>
    </source>
</evidence>
<accession>M2QGS8</accession>
<dbReference type="InterPro" id="IPR036047">
    <property type="entry name" value="F-box-like_dom_sf"/>
</dbReference>
<protein>
    <recommendedName>
        <fullName evidence="1">F-box domain-containing protein</fullName>
    </recommendedName>
</protein>
<dbReference type="STRING" id="914234.M2QGS8"/>
<dbReference type="HOGENOM" id="CLU_034755_0_0_1"/>
<dbReference type="Proteomes" id="UP000016930">
    <property type="component" value="Unassembled WGS sequence"/>
</dbReference>
<dbReference type="SMART" id="SM00256">
    <property type="entry name" value="FBOX"/>
    <property type="match status" value="1"/>
</dbReference>